<organism evidence="5">
    <name type="scientific">Nippostrongylus brasiliensis</name>
    <name type="common">Rat hookworm</name>
    <dbReference type="NCBI Taxonomy" id="27835"/>
    <lineage>
        <taxon>Eukaryota</taxon>
        <taxon>Metazoa</taxon>
        <taxon>Ecdysozoa</taxon>
        <taxon>Nematoda</taxon>
        <taxon>Chromadorea</taxon>
        <taxon>Rhabditida</taxon>
        <taxon>Rhabditina</taxon>
        <taxon>Rhabditomorpha</taxon>
        <taxon>Strongyloidea</taxon>
        <taxon>Heligmosomidae</taxon>
        <taxon>Nippostrongylus</taxon>
    </lineage>
</organism>
<feature type="compositionally biased region" description="Low complexity" evidence="2">
    <location>
        <begin position="1573"/>
        <end position="1582"/>
    </location>
</feature>
<reference evidence="3 4" key="2">
    <citation type="submission" date="2018-11" db="EMBL/GenBank/DDBJ databases">
        <authorList>
            <consortium name="Pathogen Informatics"/>
        </authorList>
    </citation>
    <scope>NUCLEOTIDE SEQUENCE [LARGE SCALE GENOMIC DNA]</scope>
</reference>
<evidence type="ECO:0000313" key="4">
    <source>
        <dbReference type="Proteomes" id="UP000271162"/>
    </source>
</evidence>
<dbReference type="EMBL" id="UYSL01020361">
    <property type="protein sequence ID" value="VDL74250.1"/>
    <property type="molecule type" value="Genomic_DNA"/>
</dbReference>
<name>A0A158QZT5_NIPBR</name>
<proteinExistence type="predicted"/>
<feature type="region of interest" description="Disordered" evidence="2">
    <location>
        <begin position="932"/>
        <end position="961"/>
    </location>
</feature>
<feature type="compositionally biased region" description="Basic and acidic residues" evidence="2">
    <location>
        <begin position="2343"/>
        <end position="2354"/>
    </location>
</feature>
<sequence length="2365" mass="270866">MLFILQIDLVLCYCYWDVNHLICQETCLAKEEKDNHEKQSKHKRKLAVYDFFAKEVQKFQPFSGPSVLVKRYTACGEQFVGGEHIPPECLVMDASITKADAMTRLAVDAARLKPSYKLYTDCCASLSRPRKILQCLICRKLLACTDDLLSRIWDTHELSAEHRQAVAIAALLEQFGVTYEEVPPELEPPKKPFRWVAVNDVNYGPTCGLQYLVSFRKRKFCELCSCEVENIGEHFSCESHIMQYLCVSFPLEMFRVSCYAPESRMKSVLELLSSPKFELGGGLHKRVNVDWFPQSMEALVKPEYRQFPSQVPELTPLGADANCLFCPVCWLVIRIPKDVTDGGEALWNAHCGDNSHFDFAVRRGCYGFGFAALTFCLDEKLFVPMSSTVPKAAKQLHGEWIQEKEDKEVFYIQNQGDIGLEFVVDDQENQEVVCTLCAQWFARGMDTLINNHIRSFDHLNHYLKTESATRELMLEWLQRSLCNDMVEMRLYSPELAHQMRRWGNIPIRKVRTTAFDSVHRPVCECVMEMVDQVADDGEEKAEMSIKEALTAAAVQVHTIKQKNGKIERILCRCTQCEMAFSTTLDEIVTTVWDYHLSSEQHFRRFKSFMATKLDMLGFAESTSSYTVKPFKQQDPTRKVTWQWNANERTHEFVLSVIGLEDLVERRSNVVTGAHPPDFFCRLCAVVIPRRSAALETHVHSAQHVLCYVHKYHPQTIMELDMLPREGGKEMRRIIAQLLKDHNPKEPYCIPIYDPLGEQERKALVAMQKAKEQERLRQMDEARKKAQEQRRKKDEERRKQREQEIEAEKARAAERARRDKEARERALRLEEEKARVKKLLQEATRKAEEERRAKEARERREAREREKAKERAEKEAAEAERERRQDQLRSILDREKQRLKELHEKDAAQRRLFGEKEELEWKIRELHERANFQRNGPVPVPPDVRHFSPPPPPPQMRPPRGGPFNVHAPESFRTPLLGANPSSIPTNQPVPPPSSVYGNAAGGFHQNSGPTPLFPKFIIPQSMTIPVYKGMEDADRATRIHPPEPKQTSVVNRPSLRERKVDPYIANPKIIQTRDQLVDFIWRQGAERIPDKELPERFSEKATGIEGALGVDCLYEVICADCSDLDTFYCSMCGVWTTPSDMFKHLEAVEHKLAYLFRNYKMYHQTVVSESNTLVRKTVGRVEVPPPVSKEELGLVFGEGKSGGAKEKEKPKENPVIKTEPQEEGRPSGTSKKKDKEKRSDESKRTLLSELKSSVEKEKEKEKEREKEKEKEREREKEKEKEKKKDEGSSSRRPAATPERSKTKESRRSSSPDPVTRSALGAVAPVVLVVTQIDADLVAAENPEVVVVCVANTAAAVENAADLEVNEVKTSVVQHEIEEKLEQLRGLSKSSAVDPVKTERSTPPVVPELDEKAQMRKLLGVLVTLQQEAERTGRVDESIIDKLYREVGLKKSVESSSDQLLAQICSQLTQGSRDSRSKPSIDLKSFGIHTRPEEPEDQRSSIFGGGFGRRVPTTFQSLLAEVKRSMENLKPQRAPSPLMKPPFVMTNRDDVFPSNETISYVFPGSDSMPRSSESKFGQESSSSDAHLTKKERAALRRKQLLEEAERLRKEAEEDDDAGDDDDWDCLVEVINAPAPATSSTTKESHEKSHSGPKSDSKDTKSGRDEEKSPVSKVPGQRIPLQRTIFPDTKSPQDTKTLEPEKQWEKEREREREKKKDEMRQKLEKVKAERKNAKPVGTPSSWPQPIPQPLLGMQMHPPQTVLQPQTQQNYPQQMQDPMYGNNPPAYPVQYPCYTAPPAQQQFPGAQPFMPGQQQQQFIPAFDAPPMQPQPQFYQQPPYYGWAEQNQDSSSKAFCGLKFLTSKMEYEVKNTNGMSTTMSNRLHLFKNSGRVHVLRDSLRKRCAEKLRDKRWNQFESRRQMESVVRETVNDELKFDSNDLDADALLELFESVTQALLQEQYDEIQRIEEERLAADVEDYLNPPAICPACVHSPLTVTQTSAKCRSCSFEFAFSSKSPAPTQAELRRLLSDGFLTHEATECEVVELGMNEDELRAHILEQDSTIRELRSTIKRLEEVMGSKMNESILIETSNRINEHESRMFQRDIAIYEQEVKDIKERLRSAHLDLTDETNKRIAAEDNLRKKVIEIKELEHRVKSDSEANNRLQEKLVDKDQTITKLGAQVSAGNFEITSLKERLRKQVADIQQKIGELTATNTFLEQKVMEYEEKGQLLAKQLSEAQGNAETAKSELVELQKKLVEIEGSSSLTHQYLLEEASKVKQQKAALRCELLELKREHTKQKERLEQLESTRKMDDEEVPKLRSELEMSRKRIDQLEREGSRLREELRAAEGKAKELKEQVGRIQGSDLPET</sequence>
<feature type="region of interest" description="Disordered" evidence="2">
    <location>
        <begin position="843"/>
        <end position="885"/>
    </location>
</feature>
<feature type="region of interest" description="Disordered" evidence="2">
    <location>
        <begin position="2343"/>
        <end position="2365"/>
    </location>
</feature>
<feature type="compositionally biased region" description="Basic and acidic residues" evidence="2">
    <location>
        <begin position="1489"/>
        <end position="1498"/>
    </location>
</feature>
<dbReference type="Proteomes" id="UP000271162">
    <property type="component" value="Unassembled WGS sequence"/>
</dbReference>
<dbReference type="InterPro" id="IPR052824">
    <property type="entry name" value="m6A_RNA_Methylation_Regulator"/>
</dbReference>
<feature type="compositionally biased region" description="Basic and acidic residues" evidence="2">
    <location>
        <begin position="1203"/>
        <end position="1289"/>
    </location>
</feature>
<feature type="compositionally biased region" description="Basic and acidic residues" evidence="2">
    <location>
        <begin position="1298"/>
        <end position="1309"/>
    </location>
</feature>
<dbReference type="PANTHER" id="PTHR13585:SF19">
    <property type="entry name" value="ZINC FINGER CCCH DOMAIN-CONTAINING PROTEIN 13"/>
    <property type="match status" value="1"/>
</dbReference>
<keyword evidence="1" id="KW-0175">Coiled coil</keyword>
<feature type="region of interest" description="Disordered" evidence="2">
    <location>
        <begin position="1192"/>
        <end position="1316"/>
    </location>
</feature>
<gene>
    <name evidence="3" type="ORF">NBR_LOCUS10661</name>
</gene>
<evidence type="ECO:0000256" key="2">
    <source>
        <dbReference type="SAM" id="MobiDB-lite"/>
    </source>
</evidence>
<protein>
    <submittedName>
        <fullName evidence="5">C2H2-type domain-containing protein</fullName>
    </submittedName>
</protein>
<feature type="region of interest" description="Disordered" evidence="2">
    <location>
        <begin position="2293"/>
        <end position="2322"/>
    </location>
</feature>
<evidence type="ECO:0000313" key="3">
    <source>
        <dbReference type="EMBL" id="VDL74250.1"/>
    </source>
</evidence>
<reference evidence="5" key="1">
    <citation type="submission" date="2016-04" db="UniProtKB">
        <authorList>
            <consortium name="WormBaseParasite"/>
        </authorList>
    </citation>
    <scope>IDENTIFICATION</scope>
</reference>
<feature type="region of interest" description="Disordered" evidence="2">
    <location>
        <begin position="1560"/>
        <end position="1741"/>
    </location>
</feature>
<feature type="compositionally biased region" description="Acidic residues" evidence="2">
    <location>
        <begin position="1611"/>
        <end position="1624"/>
    </location>
</feature>
<feature type="region of interest" description="Disordered" evidence="2">
    <location>
        <begin position="768"/>
        <end position="819"/>
    </location>
</feature>
<feature type="region of interest" description="Disordered" evidence="2">
    <location>
        <begin position="1468"/>
        <end position="1505"/>
    </location>
</feature>
<feature type="compositionally biased region" description="Basic and acidic residues" evidence="2">
    <location>
        <begin position="1689"/>
        <end position="1730"/>
    </location>
</feature>
<dbReference type="OMA" id="CESHIMQ"/>
<evidence type="ECO:0000313" key="5">
    <source>
        <dbReference type="WBParaSite" id="NBR_0001066001-mRNA-1"/>
    </source>
</evidence>
<feature type="compositionally biased region" description="Pro residues" evidence="2">
    <location>
        <begin position="937"/>
        <end position="960"/>
    </location>
</feature>
<dbReference type="WBParaSite" id="NBR_0001066001-mRNA-1">
    <property type="protein sequence ID" value="NBR_0001066001-mRNA-1"/>
    <property type="gene ID" value="NBR_0001066001"/>
</dbReference>
<keyword evidence="4" id="KW-1185">Reference proteome</keyword>
<accession>A0A158QZT5</accession>
<feature type="coiled-coil region" evidence="1">
    <location>
        <begin position="2052"/>
        <end position="2163"/>
    </location>
</feature>
<feature type="compositionally biased region" description="Basic and acidic residues" evidence="2">
    <location>
        <begin position="1641"/>
        <end position="1668"/>
    </location>
</feature>
<evidence type="ECO:0000256" key="1">
    <source>
        <dbReference type="SAM" id="Coils"/>
    </source>
</evidence>
<dbReference type="STRING" id="27835.A0A158QZT5"/>
<feature type="compositionally biased region" description="Basic and acidic residues" evidence="2">
    <location>
        <begin position="1585"/>
        <end position="1610"/>
    </location>
</feature>
<dbReference type="PANTHER" id="PTHR13585">
    <property type="entry name" value="CHASCON, ISOFORM D-RELATED"/>
    <property type="match status" value="1"/>
</dbReference>